<organism evidence="1 2">
    <name type="scientific">Sphaerotilus mobilis</name>
    <dbReference type="NCBI Taxonomy" id="47994"/>
    <lineage>
        <taxon>Bacteria</taxon>
        <taxon>Pseudomonadati</taxon>
        <taxon>Pseudomonadota</taxon>
        <taxon>Betaproteobacteria</taxon>
        <taxon>Burkholderiales</taxon>
        <taxon>Sphaerotilaceae</taxon>
        <taxon>Sphaerotilus</taxon>
    </lineage>
</organism>
<dbReference type="EMBL" id="SGWV01000014">
    <property type="protein sequence ID" value="RZS46751.1"/>
    <property type="molecule type" value="Genomic_DNA"/>
</dbReference>
<evidence type="ECO:0000313" key="1">
    <source>
        <dbReference type="EMBL" id="RZS46751.1"/>
    </source>
</evidence>
<gene>
    <name evidence="1" type="ORF">EV685_4008</name>
</gene>
<evidence type="ECO:0000313" key="2">
    <source>
        <dbReference type="Proteomes" id="UP000293433"/>
    </source>
</evidence>
<sequence length="109" mass="11587">MRATPLPTATSRVDQAVARLAASRLRVACVLTDALARESFEALAPMPLATTRDALLGWIGHCALSVLQDWLQRHPWRAAGAAALVGAGLAGWMARPLKRTAGDCPGVFR</sequence>
<dbReference type="RefSeq" id="WP_130483817.1">
    <property type="nucleotide sequence ID" value="NZ_SGWV01000014.1"/>
</dbReference>
<name>A0A4Q7LBG5_9BURK</name>
<protein>
    <submittedName>
        <fullName evidence="1">Uncharacterized protein</fullName>
    </submittedName>
</protein>
<proteinExistence type="predicted"/>
<keyword evidence="2" id="KW-1185">Reference proteome</keyword>
<reference evidence="1 2" key="1">
    <citation type="submission" date="2019-02" db="EMBL/GenBank/DDBJ databases">
        <title>Genomic Encyclopedia of Type Strains, Phase IV (KMG-IV): sequencing the most valuable type-strain genomes for metagenomic binning, comparative biology and taxonomic classification.</title>
        <authorList>
            <person name="Goeker M."/>
        </authorList>
    </citation>
    <scope>NUCLEOTIDE SEQUENCE [LARGE SCALE GENOMIC DNA]</scope>
    <source>
        <strain evidence="1 2">DSM 10617</strain>
    </source>
</reference>
<dbReference type="Proteomes" id="UP000293433">
    <property type="component" value="Unassembled WGS sequence"/>
</dbReference>
<accession>A0A4Q7LBG5</accession>
<comment type="caution">
    <text evidence="1">The sequence shown here is derived from an EMBL/GenBank/DDBJ whole genome shotgun (WGS) entry which is preliminary data.</text>
</comment>
<dbReference type="AlphaFoldDB" id="A0A4Q7LBG5"/>